<feature type="domain" description="FAD/NAD(P)-binding" evidence="1">
    <location>
        <begin position="379"/>
        <end position="428"/>
    </location>
</feature>
<sequence>MEHQTEYIGEGLVDHSALDLLNGEEVDHRQLLDSLAIDVGEKYLDDIYSDDGSGTDSGCDSCDEPGPEHVTLSIWQHSALPIKEHEAPMKPDEPDSGRLSLIVEEEADSWKQRGKEMAYMKVRQLLIEEEAKVAVRKKSYPRPVEHVPTRRVRVDGYDSVRLLDSLAQAGREDIAIPDVKYPSRTYVSGVGDRISQSNAALPPRSKSNQRSDVSENQLSLLAMLGQISLACRVTELSDTCIARLSSHLISILEIMREDTGNLKKEDRTRRLSSTQATNESSDFDFRCRDGKELVTNTPMFTYPRAQVAVTVRGSFKAFSSAQDLSDTLAAFKTLLVDCRLDGVKMTEPWHLYYHIRRAVYNKLGFRKKQLFKLLDTRFNVNLYKQKPASNKNVCIIGAGPVGLRAAVELALLGSHVSVLEKRTRFSRENMLHLWPWVVQDMAALGAKILFPKFCKSRTYFHVSTRQLQLILLKVALLVGVEVYTATNFEAIVPPQLDESTSISSYTIKTEPQITETKFAAVLGASGTNDALAEPAGIKRFVFCEKESLGIVCYFPNLETTEETKVKEFSWTAQLKHKMLNKMRETGIDLENIVYFRGEMHYLVMTPKRHNLVVRRVVKKNHPRPADLVRADNINSDAFHVFVNEIVSFVGIPRKTDFARVSIFDFSSLTRAEKAANILTSHGKKLYVGLLGDSLLEPVWHEGVGTCRGFLSALDAVWMIAQIGKLSDEQLLADREFTYRIMQRLSGHHRSEMQKNVRKYTVDPKSRYTINFPCAA</sequence>
<evidence type="ECO:0000259" key="2">
    <source>
        <dbReference type="Pfam" id="PF25413"/>
    </source>
</evidence>
<gene>
    <name evidence="3" type="ORF">Pfra01_000221700</name>
</gene>
<dbReference type="Gene3D" id="3.50.50.60">
    <property type="entry name" value="FAD/NAD(P)-binding domain"/>
    <property type="match status" value="1"/>
</dbReference>
<comment type="caution">
    <text evidence="3">The sequence shown here is derived from an EMBL/GenBank/DDBJ whole genome shotgun (WGS) entry which is preliminary data.</text>
</comment>
<dbReference type="Proteomes" id="UP001165121">
    <property type="component" value="Unassembled WGS sequence"/>
</dbReference>
<feature type="domain" description="[F-actin]-monooxygenase MICAL1-3-like Rossman" evidence="2">
    <location>
        <begin position="548"/>
        <end position="650"/>
    </location>
</feature>
<dbReference type="Pfam" id="PF07992">
    <property type="entry name" value="Pyr_redox_2"/>
    <property type="match status" value="1"/>
</dbReference>
<dbReference type="SUPFAM" id="SSF51905">
    <property type="entry name" value="FAD/NAD(P)-binding domain"/>
    <property type="match status" value="1"/>
</dbReference>
<dbReference type="GO" id="GO:0016491">
    <property type="term" value="F:oxidoreductase activity"/>
    <property type="evidence" value="ECO:0007669"/>
    <property type="project" value="InterPro"/>
</dbReference>
<dbReference type="InterPro" id="IPR023753">
    <property type="entry name" value="FAD/NAD-binding_dom"/>
</dbReference>
<dbReference type="Pfam" id="PF25413">
    <property type="entry name" value="Rossman_Mical"/>
    <property type="match status" value="1"/>
</dbReference>
<protein>
    <submittedName>
        <fullName evidence="3">Unnamed protein product</fullName>
    </submittedName>
</protein>
<name>A0A9W6TUX8_9STRA</name>
<reference evidence="3" key="1">
    <citation type="submission" date="2023-04" db="EMBL/GenBank/DDBJ databases">
        <title>Phytophthora fragariaefolia NBRC 109709.</title>
        <authorList>
            <person name="Ichikawa N."/>
            <person name="Sato H."/>
            <person name="Tonouchi N."/>
        </authorList>
    </citation>
    <scope>NUCLEOTIDE SEQUENCE</scope>
    <source>
        <strain evidence="3">NBRC 109709</strain>
    </source>
</reference>
<dbReference type="OrthoDB" id="20799at2759"/>
<evidence type="ECO:0000259" key="1">
    <source>
        <dbReference type="Pfam" id="PF07992"/>
    </source>
</evidence>
<keyword evidence="4" id="KW-1185">Reference proteome</keyword>
<organism evidence="3 4">
    <name type="scientific">Phytophthora fragariaefolia</name>
    <dbReference type="NCBI Taxonomy" id="1490495"/>
    <lineage>
        <taxon>Eukaryota</taxon>
        <taxon>Sar</taxon>
        <taxon>Stramenopiles</taxon>
        <taxon>Oomycota</taxon>
        <taxon>Peronosporomycetes</taxon>
        <taxon>Peronosporales</taxon>
        <taxon>Peronosporaceae</taxon>
        <taxon>Phytophthora</taxon>
    </lineage>
</organism>
<dbReference type="AlphaFoldDB" id="A0A9W6TUX8"/>
<accession>A0A9W6TUX8</accession>
<dbReference type="InterPro" id="IPR036188">
    <property type="entry name" value="FAD/NAD-bd_sf"/>
</dbReference>
<dbReference type="InterPro" id="IPR057494">
    <property type="entry name" value="Rossman_Mical"/>
</dbReference>
<dbReference type="EMBL" id="BSXT01000179">
    <property type="protein sequence ID" value="GMF19918.1"/>
    <property type="molecule type" value="Genomic_DNA"/>
</dbReference>
<evidence type="ECO:0000313" key="3">
    <source>
        <dbReference type="EMBL" id="GMF19918.1"/>
    </source>
</evidence>
<dbReference type="PANTHER" id="PTHR42841">
    <property type="entry name" value="AMINE OXIDASE"/>
    <property type="match status" value="1"/>
</dbReference>
<proteinExistence type="predicted"/>
<evidence type="ECO:0000313" key="4">
    <source>
        <dbReference type="Proteomes" id="UP001165121"/>
    </source>
</evidence>